<dbReference type="PROSITE" id="PS52016">
    <property type="entry name" value="TONB_DEPENDENT_REC_3"/>
    <property type="match status" value="1"/>
</dbReference>
<evidence type="ECO:0000256" key="10">
    <source>
        <dbReference type="PROSITE-ProRule" id="PRU01360"/>
    </source>
</evidence>
<feature type="chain" id="PRO_5002124450" evidence="12">
    <location>
        <begin position="22"/>
        <end position="1048"/>
    </location>
</feature>
<comment type="subcellular location">
    <subcellularLocation>
        <location evidence="1 10">Cell outer membrane</location>
        <topology evidence="1 10">Multi-pass membrane protein</topology>
    </subcellularLocation>
</comment>
<dbReference type="GO" id="GO:0015344">
    <property type="term" value="F:siderophore uptake transmembrane transporter activity"/>
    <property type="evidence" value="ECO:0007669"/>
    <property type="project" value="TreeGrafter"/>
</dbReference>
<dbReference type="InterPro" id="IPR008969">
    <property type="entry name" value="CarboxyPept-like_regulatory"/>
</dbReference>
<evidence type="ECO:0000256" key="12">
    <source>
        <dbReference type="SAM" id="SignalP"/>
    </source>
</evidence>
<evidence type="ECO:0000259" key="13">
    <source>
        <dbReference type="Pfam" id="PF00593"/>
    </source>
</evidence>
<accession>A0A0B8T4I2</accession>
<keyword evidence="6 11" id="KW-0798">TonB box</keyword>
<evidence type="ECO:0000259" key="14">
    <source>
        <dbReference type="Pfam" id="PF07715"/>
    </source>
</evidence>
<dbReference type="STRING" id="1229276.DI53_1752"/>
<dbReference type="GO" id="GO:0009279">
    <property type="term" value="C:cell outer membrane"/>
    <property type="evidence" value="ECO:0007669"/>
    <property type="project" value="UniProtKB-SubCell"/>
</dbReference>
<evidence type="ECO:0000256" key="11">
    <source>
        <dbReference type="RuleBase" id="RU003357"/>
    </source>
</evidence>
<dbReference type="PANTHER" id="PTHR30069:SF29">
    <property type="entry name" value="HEMOGLOBIN AND HEMOGLOBIN-HAPTOGLOBIN-BINDING PROTEIN 1-RELATED"/>
    <property type="match status" value="1"/>
</dbReference>
<keyword evidence="4 10" id="KW-0812">Transmembrane</keyword>
<dbReference type="InterPro" id="IPR000531">
    <property type="entry name" value="Beta-barrel_TonB"/>
</dbReference>
<dbReference type="Pfam" id="PF00593">
    <property type="entry name" value="TonB_dep_Rec_b-barrel"/>
    <property type="match status" value="1"/>
</dbReference>
<reference evidence="15 16" key="2">
    <citation type="journal article" date="2015" name="PLoS ONE">
        <title>Whole-Genome Optical Mapping and Finished Genome Sequence of Sphingobacterium deserti sp. nov., a New Species Isolated from the Western Desert of China.</title>
        <authorList>
            <person name="Teng C."/>
            <person name="Zhou Z."/>
            <person name="Molnar I."/>
            <person name="Li X."/>
            <person name="Tang R."/>
            <person name="Chen M."/>
            <person name="Wang L."/>
            <person name="Su S."/>
            <person name="Zhang W."/>
            <person name="Lin M."/>
        </authorList>
    </citation>
    <scope>NUCLEOTIDE SEQUENCE [LARGE SCALE GENOMIC DNA]</scope>
    <source>
        <strain evidence="16">ACCC05744</strain>
    </source>
</reference>
<evidence type="ECO:0000256" key="3">
    <source>
        <dbReference type="ARBA" id="ARBA00022452"/>
    </source>
</evidence>
<dbReference type="eggNOG" id="COG4206">
    <property type="taxonomic scope" value="Bacteria"/>
</dbReference>
<dbReference type="Gene3D" id="2.60.40.1120">
    <property type="entry name" value="Carboxypeptidase-like, regulatory domain"/>
    <property type="match status" value="1"/>
</dbReference>
<evidence type="ECO:0000256" key="9">
    <source>
        <dbReference type="ARBA" id="ARBA00023237"/>
    </source>
</evidence>
<protein>
    <submittedName>
        <fullName evidence="15">TonB-dependent receptor, plug</fullName>
    </submittedName>
</protein>
<keyword evidence="3 10" id="KW-1134">Transmembrane beta strand</keyword>
<evidence type="ECO:0000256" key="2">
    <source>
        <dbReference type="ARBA" id="ARBA00022448"/>
    </source>
</evidence>
<dbReference type="GO" id="GO:0044718">
    <property type="term" value="P:siderophore transmembrane transport"/>
    <property type="evidence" value="ECO:0007669"/>
    <property type="project" value="TreeGrafter"/>
</dbReference>
<feature type="signal peptide" evidence="12">
    <location>
        <begin position="1"/>
        <end position="21"/>
    </location>
</feature>
<evidence type="ECO:0000256" key="5">
    <source>
        <dbReference type="ARBA" id="ARBA00022729"/>
    </source>
</evidence>
<dbReference type="InterPro" id="IPR023996">
    <property type="entry name" value="TonB-dep_OMP_SusC/RagA"/>
</dbReference>
<evidence type="ECO:0000256" key="8">
    <source>
        <dbReference type="ARBA" id="ARBA00023170"/>
    </source>
</evidence>
<dbReference type="InterPro" id="IPR012910">
    <property type="entry name" value="Plug_dom"/>
</dbReference>
<comment type="caution">
    <text evidence="15">The sequence shown here is derived from an EMBL/GenBank/DDBJ whole genome shotgun (WGS) entry which is preliminary data.</text>
</comment>
<keyword evidence="8 15" id="KW-0675">Receptor</keyword>
<dbReference type="InterPro" id="IPR039426">
    <property type="entry name" value="TonB-dep_rcpt-like"/>
</dbReference>
<dbReference type="NCBIfam" id="TIGR04057">
    <property type="entry name" value="SusC_RagA_signa"/>
    <property type="match status" value="1"/>
</dbReference>
<dbReference type="SUPFAM" id="SSF56935">
    <property type="entry name" value="Porins"/>
    <property type="match status" value="1"/>
</dbReference>
<dbReference type="InterPro" id="IPR037066">
    <property type="entry name" value="Plug_dom_sf"/>
</dbReference>
<evidence type="ECO:0000256" key="6">
    <source>
        <dbReference type="ARBA" id="ARBA00023077"/>
    </source>
</evidence>
<keyword evidence="7 10" id="KW-0472">Membrane</keyword>
<keyword evidence="16" id="KW-1185">Reference proteome</keyword>
<dbReference type="InterPro" id="IPR036942">
    <property type="entry name" value="Beta-barrel_TonB_sf"/>
</dbReference>
<dbReference type="EMBL" id="JJMU01000024">
    <property type="protein sequence ID" value="KGE14723.1"/>
    <property type="molecule type" value="Genomic_DNA"/>
</dbReference>
<keyword evidence="2 10" id="KW-0813">Transport</keyword>
<dbReference type="RefSeq" id="WP_037497643.1">
    <property type="nucleotide sequence ID" value="NZ_JJMU01000024.1"/>
</dbReference>
<dbReference type="Pfam" id="PF07715">
    <property type="entry name" value="Plug"/>
    <property type="match status" value="1"/>
</dbReference>
<dbReference type="AlphaFoldDB" id="A0A0B8T4I2"/>
<feature type="domain" description="TonB-dependent receptor-like beta-barrel" evidence="13">
    <location>
        <begin position="410"/>
        <end position="854"/>
    </location>
</feature>
<dbReference type="Pfam" id="PF13715">
    <property type="entry name" value="CarbopepD_reg_2"/>
    <property type="match status" value="1"/>
</dbReference>
<keyword evidence="5 12" id="KW-0732">Signal</keyword>
<reference evidence="16" key="1">
    <citation type="submission" date="2014-04" db="EMBL/GenBank/DDBJ databases">
        <title>Whole-Genome optical mapping and complete genome sequence of Sphingobacterium deserti sp. nov., a new spaces isolated from desert in the west of China.</title>
        <authorList>
            <person name="Teng C."/>
            <person name="Zhou Z."/>
            <person name="Li X."/>
            <person name="Chen M."/>
            <person name="Lin M."/>
            <person name="Wang L."/>
            <person name="Su S."/>
            <person name="Zhang C."/>
            <person name="Zhang W."/>
        </authorList>
    </citation>
    <scope>NUCLEOTIDE SEQUENCE [LARGE SCALE GENOMIC DNA]</scope>
    <source>
        <strain evidence="16">ACCC05744</strain>
    </source>
</reference>
<dbReference type="SUPFAM" id="SSF49464">
    <property type="entry name" value="Carboxypeptidase regulatory domain-like"/>
    <property type="match status" value="1"/>
</dbReference>
<dbReference type="Gene3D" id="2.40.170.20">
    <property type="entry name" value="TonB-dependent receptor, beta-barrel domain"/>
    <property type="match status" value="1"/>
</dbReference>
<dbReference type="InterPro" id="IPR023997">
    <property type="entry name" value="TonB-dep_OMP_SusC/RagA_CS"/>
</dbReference>
<dbReference type="Gene3D" id="2.170.130.10">
    <property type="entry name" value="TonB-dependent receptor, plug domain"/>
    <property type="match status" value="1"/>
</dbReference>
<evidence type="ECO:0000313" key="16">
    <source>
        <dbReference type="Proteomes" id="UP000031802"/>
    </source>
</evidence>
<keyword evidence="9 10" id="KW-0998">Cell outer membrane</keyword>
<dbReference type="Proteomes" id="UP000031802">
    <property type="component" value="Unassembled WGS sequence"/>
</dbReference>
<evidence type="ECO:0000256" key="7">
    <source>
        <dbReference type="ARBA" id="ARBA00023136"/>
    </source>
</evidence>
<evidence type="ECO:0000313" key="15">
    <source>
        <dbReference type="EMBL" id="KGE14723.1"/>
    </source>
</evidence>
<evidence type="ECO:0000256" key="1">
    <source>
        <dbReference type="ARBA" id="ARBA00004571"/>
    </source>
</evidence>
<dbReference type="PANTHER" id="PTHR30069">
    <property type="entry name" value="TONB-DEPENDENT OUTER MEMBRANE RECEPTOR"/>
    <property type="match status" value="1"/>
</dbReference>
<name>A0A0B8T4I2_9SPHI</name>
<dbReference type="PATRIC" id="fig|1229276.3.peg.1804"/>
<gene>
    <name evidence="15" type="ORF">DI53_1752</name>
</gene>
<proteinExistence type="inferred from homology"/>
<comment type="similarity">
    <text evidence="10 11">Belongs to the TonB-dependent receptor family.</text>
</comment>
<dbReference type="NCBIfam" id="TIGR04056">
    <property type="entry name" value="OMP_RagA_SusC"/>
    <property type="match status" value="1"/>
</dbReference>
<organism evidence="15 16">
    <name type="scientific">Sphingobacterium deserti</name>
    <dbReference type="NCBI Taxonomy" id="1229276"/>
    <lineage>
        <taxon>Bacteria</taxon>
        <taxon>Pseudomonadati</taxon>
        <taxon>Bacteroidota</taxon>
        <taxon>Sphingobacteriia</taxon>
        <taxon>Sphingobacteriales</taxon>
        <taxon>Sphingobacteriaceae</taxon>
        <taxon>Sphingobacterium</taxon>
    </lineage>
</organism>
<dbReference type="OrthoDB" id="9768177at2"/>
<feature type="domain" description="TonB-dependent receptor plug" evidence="14">
    <location>
        <begin position="115"/>
        <end position="232"/>
    </location>
</feature>
<evidence type="ECO:0000256" key="4">
    <source>
        <dbReference type="ARBA" id="ARBA00022692"/>
    </source>
</evidence>
<sequence>MKQKLIFTFLVLTCLTGISFAQNRQLTGIVTSSVDGSPVAGVSILIIGTNSATQTGPDGSYSISAPSEGTLAVSYIGFVSQRIAIGNRTVVNVELVSDQAALDEVVVVGYGTQTKRETTGAITSLSGESFTNNSASSIDRNLQGLAAGVQSSVTSGNLSQPAKIRIRGLSSLSSSSDPLYVIDGVPFITGDGSGVFYNNPLSSINPDDIQSVEVLKDGAATAIFGSRAAGGVIYITTKSGKAGTSGVNYSNWFALATPSKRYDLLNANEFIEISNEKLRNAGNTEGAFPTIDPVSNQEYDTDWQDLVLRKNAFQQNHALALNGATEKTSYYFSGGFADLQGVSVANSQRKYNIRGKVDQKALNDKLKLGINTQVSYVADRGFNDGGSALSGNIASALYALPNVPSQWADGSYNFSSDGASLGQGDNTRGIDGSYTNAAYTLATNIYKSSVFAFNGSAYADMELLKGLNFKSQLGVQYMAGEDYLYWNPVHGDGRSVNGRVYQYYIPRSRYNWQNYLSYNVEFAESKLSVVAGIEAQKSTSRNFFAHGFDLSSTYFAENENIISGSLNSQLIGGTANENVFQAYFGRANYTIRDRYFLSASLRQDRISSLPHGNQSVLLPGLSLGWDIAKESFFQSSFISQFKLRGGYATVGNTAIGNYPYAGIFSAAIYGDYSGIYYSQTGNPDLKFETSKKYNLGVDMAFVNDRFTLTADYFRNNIDNMVLGVPTPPSLGVPGNSISQNVGAMYNQGFEITLGGNVISNENFRWNTNINATFVKNEVQTLFDGNDITYPYHIVREGESAGSFFGYEYYGVNSANGNAVYRSHNRDAQGNLVEGLVQYNAVVSSTGNTPGWKVYNPEDETDVSQAGSLGEKQVLGNSMPTWYGGFNNTLFYKGFDLALNFSFSGGNKVFNRTRQEVLNSQTFTNAGTELLDRWTTPGQQTDVPKLFYGQAANINQVNSVTTRFLENGNFLRARTIGLGYTFDNKAWLTNMHVKNLRLFANVENAFVITNYSGIDPEAANSFTTNTQGAIDFMSNPIPRTFTFGLNVNF</sequence>